<feature type="binding site" evidence="13">
    <location>
        <position position="176"/>
    </location>
    <ligand>
        <name>Zn(2+)</name>
        <dbReference type="ChEBI" id="CHEBI:29105"/>
        <label>1</label>
    </ligand>
</feature>
<dbReference type="InterPro" id="IPR008139">
    <property type="entry name" value="SaposinB_dom"/>
</dbReference>
<feature type="disulfide bond" evidence="14">
    <location>
        <begin position="197"/>
        <end position="217"/>
    </location>
</feature>
<feature type="disulfide bond" evidence="14">
    <location>
        <begin position="191"/>
        <end position="196"/>
    </location>
</feature>
<comment type="function">
    <text evidence="12">Converts sphingomyelin to ceramide.</text>
</comment>
<dbReference type="SMART" id="SM00741">
    <property type="entry name" value="SapB"/>
    <property type="match status" value="1"/>
</dbReference>
<feature type="disulfide bond" evidence="14">
    <location>
        <begin position="48"/>
        <end position="124"/>
    </location>
</feature>
<comment type="similarity">
    <text evidence="2 12">Belongs to the acid sphingomyelinase family.</text>
</comment>
<evidence type="ECO:0000313" key="17">
    <source>
        <dbReference type="Proteomes" id="UP000025227"/>
    </source>
</evidence>
<dbReference type="InterPro" id="IPR029052">
    <property type="entry name" value="Metallo-depent_PP-like"/>
</dbReference>
<feature type="binding site" evidence="13">
    <location>
        <position position="178"/>
    </location>
    <ligand>
        <name>Zn(2+)</name>
        <dbReference type="ChEBI" id="CHEBI:29105"/>
        <label>1</label>
    </ligand>
</feature>
<dbReference type="OMA" id="VWSQTRK"/>
<evidence type="ECO:0000313" key="18">
    <source>
        <dbReference type="WBParaSite" id="HCON_00061280-00001"/>
    </source>
</evidence>
<feature type="binding site" evidence="13">
    <location>
        <position position="285"/>
    </location>
    <ligand>
        <name>Zn(2+)</name>
        <dbReference type="ChEBI" id="CHEBI:29105"/>
        <label>2</label>
    </ligand>
</feature>
<accession>A0A7I4Y9B1</accession>
<dbReference type="InterPro" id="IPR004843">
    <property type="entry name" value="Calcineurin-like_PHP"/>
</dbReference>
<keyword evidence="8 14" id="KW-1015">Disulfide bond</keyword>
<feature type="chain" id="PRO_5029632143" description="Sphingomyelin phosphodiesterase" evidence="15">
    <location>
        <begin position="24"/>
        <end position="589"/>
    </location>
</feature>
<feature type="disulfide bond" evidence="14">
    <location>
        <begin position="79"/>
        <end position="90"/>
    </location>
</feature>
<evidence type="ECO:0000256" key="11">
    <source>
        <dbReference type="ARBA" id="ARBA00047268"/>
    </source>
</evidence>
<dbReference type="InterPro" id="IPR045473">
    <property type="entry name" value="ASM_C"/>
</dbReference>
<dbReference type="GO" id="GO:0005764">
    <property type="term" value="C:lysosome"/>
    <property type="evidence" value="ECO:0007669"/>
    <property type="project" value="TreeGrafter"/>
</dbReference>
<evidence type="ECO:0000256" key="7">
    <source>
        <dbReference type="ARBA" id="ARBA00022833"/>
    </source>
</evidence>
<keyword evidence="7 13" id="KW-0862">Zinc</keyword>
<evidence type="ECO:0000256" key="1">
    <source>
        <dbReference type="ARBA" id="ARBA00004613"/>
    </source>
</evidence>
<keyword evidence="5 15" id="KW-0732">Signal</keyword>
<evidence type="ECO:0000256" key="15">
    <source>
        <dbReference type="SAM" id="SignalP"/>
    </source>
</evidence>
<dbReference type="InterPro" id="IPR011160">
    <property type="entry name" value="Sphingomy_PDE"/>
</dbReference>
<comment type="cofactor">
    <cofactor evidence="13">
        <name>Zn(2+)</name>
        <dbReference type="ChEBI" id="CHEBI:29105"/>
    </cofactor>
    <text evidence="13">Binds 2 Zn(2+) ions per subunit.</text>
</comment>
<proteinExistence type="inferred from homology"/>
<feature type="binding site" evidence="13">
    <location>
        <position position="245"/>
    </location>
    <ligand>
        <name>Zn(2+)</name>
        <dbReference type="ChEBI" id="CHEBI:29105"/>
        <label>1</label>
    </ligand>
</feature>
<sequence>MAKLFWVLFAILILFAFLGDSYSIPKRSNELRRRANSSTDSLRFSPLCVPCTAAVWTMWLAMKLDMTESVVLEFASLICKLVAKQSWVVCDGITTQFRDEFFYVFRRLADKSPSEICGLILNECSDPDDPDESGWTVALPPKPTKEIKALLDKKKAQFAQPPVPGQRYFRVLQLSDMHVDFEYEPGSEAECDLPICCRPSTGTPQKPAGYWGTVGRCDIPYRTLRNMLEHIKSTHEIDYIMLSGDFINHADWSYSVDEHMGALRNVSALIRQYFPMTPTYWAIGNHEGVPVNSFAPHFVDERFWPIWLYEEFLNMSSPWLNDEASKTVLYRGSYSVKVIDGLRLISLNTGFCENTNFFLYLNQSDPDGTMSWFVTELFKAELSGESVHVLSHIPPGDGECLEGWARNYYRVVQRFSDTIKAQFFGHVHFDHFTVFYEDMHNISSTPIGVLYAAPSVTTFADMNPAYRIYEVDYSDEFKVVDIKNYYADLTKADEKKPPKWELLYTAKAKYGLRDLSPTSWNNVVNSIFQEARTARKYTRNAFRTRKPACDTECQLNLLCLLRMGHHNSTLYCPQALPQRRVVLTDGNTG</sequence>
<dbReference type="AlphaFoldDB" id="A0A7I4Y9B1"/>
<feature type="binding site" evidence="13">
    <location>
        <position position="428"/>
    </location>
    <ligand>
        <name>Zn(2+)</name>
        <dbReference type="ChEBI" id="CHEBI:29105"/>
        <label>1</label>
    </ligand>
</feature>
<keyword evidence="3" id="KW-0964">Secreted</keyword>
<dbReference type="PANTHER" id="PTHR10340:SF34">
    <property type="entry name" value="SPHINGOMYELIN PHOSPHODIESTERASE"/>
    <property type="match status" value="1"/>
</dbReference>
<evidence type="ECO:0000256" key="2">
    <source>
        <dbReference type="ARBA" id="ARBA00008234"/>
    </source>
</evidence>
<dbReference type="Proteomes" id="UP000025227">
    <property type="component" value="Unplaced"/>
</dbReference>
<dbReference type="InterPro" id="IPR041805">
    <property type="entry name" value="ASMase/PPN1_MPP"/>
</dbReference>
<keyword evidence="9" id="KW-0325">Glycoprotein</keyword>
<dbReference type="WBParaSite" id="HCON_00061280-00001">
    <property type="protein sequence ID" value="HCON_00061280-00001"/>
    <property type="gene ID" value="HCON_00061280"/>
</dbReference>
<dbReference type="GO" id="GO:0016798">
    <property type="term" value="F:hydrolase activity, acting on glycosyl bonds"/>
    <property type="evidence" value="ECO:0007669"/>
    <property type="project" value="UniProtKB-KW"/>
</dbReference>
<dbReference type="GO" id="GO:0006685">
    <property type="term" value="P:sphingomyelin catabolic process"/>
    <property type="evidence" value="ECO:0007669"/>
    <property type="project" value="UniProtKB-UniRule"/>
</dbReference>
<dbReference type="SUPFAM" id="SSF56300">
    <property type="entry name" value="Metallo-dependent phosphatases"/>
    <property type="match status" value="1"/>
</dbReference>
<evidence type="ECO:0000256" key="9">
    <source>
        <dbReference type="ARBA" id="ARBA00023180"/>
    </source>
</evidence>
<evidence type="ECO:0000256" key="8">
    <source>
        <dbReference type="ARBA" id="ARBA00023157"/>
    </source>
</evidence>
<evidence type="ECO:0000256" key="3">
    <source>
        <dbReference type="ARBA" id="ARBA00022525"/>
    </source>
</evidence>
<dbReference type="PROSITE" id="PS50015">
    <property type="entry name" value="SAP_B"/>
    <property type="match status" value="1"/>
</dbReference>
<feature type="binding site" evidence="13">
    <location>
        <position position="245"/>
    </location>
    <ligand>
        <name>Zn(2+)</name>
        <dbReference type="ChEBI" id="CHEBI:29105"/>
        <label>2</label>
    </ligand>
</feature>
<dbReference type="CDD" id="cd00842">
    <property type="entry name" value="MPP_ASMase"/>
    <property type="match status" value="1"/>
</dbReference>
<evidence type="ECO:0000256" key="14">
    <source>
        <dbReference type="PIRSR" id="PIRSR000948-2"/>
    </source>
</evidence>
<dbReference type="GO" id="GO:0016020">
    <property type="term" value="C:membrane"/>
    <property type="evidence" value="ECO:0007669"/>
    <property type="project" value="GOC"/>
</dbReference>
<feature type="disulfide bond" evidence="14">
    <location>
        <begin position="51"/>
        <end position="117"/>
    </location>
</feature>
<dbReference type="InterPro" id="IPR011001">
    <property type="entry name" value="Saposin-like"/>
</dbReference>
<dbReference type="Pfam" id="PF00149">
    <property type="entry name" value="Metallophos"/>
    <property type="match status" value="1"/>
</dbReference>
<evidence type="ECO:0000256" key="10">
    <source>
        <dbReference type="ARBA" id="ARBA00023295"/>
    </source>
</evidence>
<dbReference type="GO" id="GO:0046513">
    <property type="term" value="P:ceramide biosynthetic process"/>
    <property type="evidence" value="ECO:0007669"/>
    <property type="project" value="TreeGrafter"/>
</dbReference>
<feature type="disulfide bond" evidence="14">
    <location>
        <begin position="559"/>
        <end position="572"/>
    </location>
</feature>
<dbReference type="Gene3D" id="3.60.21.10">
    <property type="match status" value="1"/>
</dbReference>
<feature type="disulfide bond" evidence="14">
    <location>
        <begin position="352"/>
        <end position="400"/>
    </location>
</feature>
<evidence type="ECO:0000259" key="16">
    <source>
        <dbReference type="PROSITE" id="PS50015"/>
    </source>
</evidence>
<comment type="subcellular location">
    <subcellularLocation>
        <location evidence="1">Secreted</location>
    </subcellularLocation>
</comment>
<name>A0A7I4Y9B1_HAECO</name>
<evidence type="ECO:0000256" key="6">
    <source>
        <dbReference type="ARBA" id="ARBA00022801"/>
    </source>
</evidence>
<dbReference type="PIRSF" id="PIRSF000948">
    <property type="entry name" value="Sphingomy_PDE"/>
    <property type="match status" value="1"/>
</dbReference>
<protein>
    <recommendedName>
        <fullName evidence="12">Sphingomyelin phosphodiesterase</fullName>
        <ecNumber evidence="12">3.1.4.12</ecNumber>
    </recommendedName>
</protein>
<keyword evidence="10 12" id="KW-0326">Glycosidase</keyword>
<feature type="binding site" evidence="13">
    <location>
        <position position="392"/>
    </location>
    <ligand>
        <name>Zn(2+)</name>
        <dbReference type="ChEBI" id="CHEBI:29105"/>
        <label>2</label>
    </ligand>
</feature>
<keyword evidence="6 12" id="KW-0378">Hydrolase</keyword>
<reference evidence="18" key="1">
    <citation type="submission" date="2020-12" db="UniProtKB">
        <authorList>
            <consortium name="WormBaseParasite"/>
        </authorList>
    </citation>
    <scope>IDENTIFICATION</scope>
    <source>
        <strain evidence="18">MHco3</strain>
    </source>
</reference>
<dbReference type="EC" id="3.1.4.12" evidence="12"/>
<dbReference type="Pfam" id="PF19272">
    <property type="entry name" value="ASMase_C"/>
    <property type="match status" value="1"/>
</dbReference>
<dbReference type="SUPFAM" id="SSF47862">
    <property type="entry name" value="Saposin"/>
    <property type="match status" value="1"/>
</dbReference>
<dbReference type="GO" id="GO:0061750">
    <property type="term" value="F:acid sphingomyelin phosphodiesterase activity"/>
    <property type="evidence" value="ECO:0007669"/>
    <property type="project" value="TreeGrafter"/>
</dbReference>
<keyword evidence="17" id="KW-1185">Reference proteome</keyword>
<organism evidence="17 18">
    <name type="scientific">Haemonchus contortus</name>
    <name type="common">Barber pole worm</name>
    <dbReference type="NCBI Taxonomy" id="6289"/>
    <lineage>
        <taxon>Eukaryota</taxon>
        <taxon>Metazoa</taxon>
        <taxon>Ecdysozoa</taxon>
        <taxon>Nematoda</taxon>
        <taxon>Chromadorea</taxon>
        <taxon>Rhabditida</taxon>
        <taxon>Rhabditina</taxon>
        <taxon>Rhabditomorpha</taxon>
        <taxon>Strongyloidea</taxon>
        <taxon>Trichostrongylidae</taxon>
        <taxon>Haemonchus</taxon>
    </lineage>
</organism>
<evidence type="ECO:0000256" key="12">
    <source>
        <dbReference type="PIRNR" id="PIRNR000948"/>
    </source>
</evidence>
<feature type="domain" description="Saposin B-type" evidence="16">
    <location>
        <begin position="44"/>
        <end position="128"/>
    </location>
</feature>
<comment type="catalytic activity">
    <reaction evidence="11">
        <text>a sphingomyelin + H2O = phosphocholine + an N-acylsphing-4-enine + H(+)</text>
        <dbReference type="Rhea" id="RHEA:19253"/>
        <dbReference type="ChEBI" id="CHEBI:15377"/>
        <dbReference type="ChEBI" id="CHEBI:15378"/>
        <dbReference type="ChEBI" id="CHEBI:17636"/>
        <dbReference type="ChEBI" id="CHEBI:52639"/>
        <dbReference type="ChEBI" id="CHEBI:295975"/>
        <dbReference type="EC" id="3.1.4.12"/>
    </reaction>
    <physiologicalReaction direction="left-to-right" evidence="11">
        <dbReference type="Rhea" id="RHEA:19254"/>
    </physiologicalReaction>
</comment>
<keyword evidence="4 13" id="KW-0479">Metal-binding</keyword>
<feature type="disulfide bond" evidence="14">
    <location>
        <begin position="549"/>
        <end position="553"/>
    </location>
</feature>
<feature type="binding site" evidence="13">
    <location>
        <position position="426"/>
    </location>
    <ligand>
        <name>Zn(2+)</name>
        <dbReference type="ChEBI" id="CHEBI:29105"/>
        <label>2</label>
    </ligand>
</feature>
<evidence type="ECO:0000256" key="4">
    <source>
        <dbReference type="ARBA" id="ARBA00022723"/>
    </source>
</evidence>
<dbReference type="PANTHER" id="PTHR10340">
    <property type="entry name" value="SPHINGOMYELIN PHOSPHODIESTERASE"/>
    <property type="match status" value="1"/>
</dbReference>
<dbReference type="OrthoDB" id="282973at2759"/>
<dbReference type="GO" id="GO:0046872">
    <property type="term" value="F:metal ion binding"/>
    <property type="evidence" value="ECO:0007669"/>
    <property type="project" value="UniProtKB-KW"/>
</dbReference>
<dbReference type="FunFam" id="3.60.21.10:FF:000077">
    <property type="entry name" value="Sphingomyelin phosphodiesterase"/>
    <property type="match status" value="1"/>
</dbReference>
<evidence type="ECO:0000256" key="5">
    <source>
        <dbReference type="ARBA" id="ARBA00022729"/>
    </source>
</evidence>
<dbReference type="GO" id="GO:0005615">
    <property type="term" value="C:extracellular space"/>
    <property type="evidence" value="ECO:0007669"/>
    <property type="project" value="TreeGrafter"/>
</dbReference>
<evidence type="ECO:0000256" key="13">
    <source>
        <dbReference type="PIRSR" id="PIRSR000948-1"/>
    </source>
</evidence>
<feature type="signal peptide" evidence="15">
    <location>
        <begin position="1"/>
        <end position="23"/>
    </location>
</feature>